<reference evidence="2 3" key="1">
    <citation type="submission" date="2019-04" db="EMBL/GenBank/DDBJ databases">
        <title>Chitiniphilus eburnea sp. nov., a novel chitinolytic bacterium isolated from aquaculture sludge.</title>
        <authorList>
            <person name="Sheng M."/>
        </authorList>
    </citation>
    <scope>NUCLEOTIDE SEQUENCE [LARGE SCALE GENOMIC DNA]</scope>
    <source>
        <strain evidence="2 3">HX-2-15</strain>
    </source>
</reference>
<dbReference type="OrthoDB" id="8527965at2"/>
<dbReference type="AlphaFoldDB" id="A0A4U0QET2"/>
<sequence>MSMMPFVAGLLAGVAAVRLVRNKQTKAGLDQAQTRLRQATVTGLGAIEASSARLREKLAVVEVPEAPEAVEPVAIPAVEAVPRKRAPRKSGTATPRAKARPKPDTAS</sequence>
<dbReference type="RefSeq" id="WP_136771696.1">
    <property type="nucleotide sequence ID" value="NZ_CP156074.1"/>
</dbReference>
<feature type="region of interest" description="Disordered" evidence="1">
    <location>
        <begin position="79"/>
        <end position="107"/>
    </location>
</feature>
<gene>
    <name evidence="2" type="ORF">FAZ21_02535</name>
</gene>
<dbReference type="EMBL" id="SUMF01000001">
    <property type="protein sequence ID" value="TJZ79182.1"/>
    <property type="molecule type" value="Genomic_DNA"/>
</dbReference>
<evidence type="ECO:0000256" key="1">
    <source>
        <dbReference type="SAM" id="MobiDB-lite"/>
    </source>
</evidence>
<comment type="caution">
    <text evidence="2">The sequence shown here is derived from an EMBL/GenBank/DDBJ whole genome shotgun (WGS) entry which is preliminary data.</text>
</comment>
<dbReference type="Proteomes" id="UP000310016">
    <property type="component" value="Unassembled WGS sequence"/>
</dbReference>
<organism evidence="2 3">
    <name type="scientific">Chitiniphilus eburneus</name>
    <dbReference type="NCBI Taxonomy" id="2571148"/>
    <lineage>
        <taxon>Bacteria</taxon>
        <taxon>Pseudomonadati</taxon>
        <taxon>Pseudomonadota</taxon>
        <taxon>Betaproteobacteria</taxon>
        <taxon>Neisseriales</taxon>
        <taxon>Chitinibacteraceae</taxon>
        <taxon>Chitiniphilus</taxon>
    </lineage>
</organism>
<keyword evidence="3" id="KW-1185">Reference proteome</keyword>
<proteinExistence type="predicted"/>
<protein>
    <submittedName>
        <fullName evidence="2">Uncharacterized protein</fullName>
    </submittedName>
</protein>
<evidence type="ECO:0000313" key="2">
    <source>
        <dbReference type="EMBL" id="TJZ79182.1"/>
    </source>
</evidence>
<name>A0A4U0QET2_9NEIS</name>
<evidence type="ECO:0000313" key="3">
    <source>
        <dbReference type="Proteomes" id="UP000310016"/>
    </source>
</evidence>
<accession>A0A4U0QET2</accession>